<keyword evidence="1" id="KW-1133">Transmembrane helix</keyword>
<organism evidence="2 3">
    <name type="scientific">Massilia frigida</name>
    <dbReference type="NCBI Taxonomy" id="2609281"/>
    <lineage>
        <taxon>Bacteria</taxon>
        <taxon>Pseudomonadati</taxon>
        <taxon>Pseudomonadota</taxon>
        <taxon>Betaproteobacteria</taxon>
        <taxon>Burkholderiales</taxon>
        <taxon>Oxalobacteraceae</taxon>
        <taxon>Telluria group</taxon>
        <taxon>Massilia</taxon>
    </lineage>
</organism>
<protein>
    <recommendedName>
        <fullName evidence="4">Transmembrane protein</fullName>
    </recommendedName>
</protein>
<name>A0ABX0NCF5_9BURK</name>
<dbReference type="EMBL" id="WHJG01000041">
    <property type="protein sequence ID" value="NHZ82998.1"/>
    <property type="molecule type" value="Genomic_DNA"/>
</dbReference>
<dbReference type="RefSeq" id="WP_167091947.1">
    <property type="nucleotide sequence ID" value="NZ_WHJG01000041.1"/>
</dbReference>
<feature type="transmembrane region" description="Helical" evidence="1">
    <location>
        <begin position="31"/>
        <end position="52"/>
    </location>
</feature>
<evidence type="ECO:0008006" key="4">
    <source>
        <dbReference type="Google" id="ProtNLM"/>
    </source>
</evidence>
<feature type="transmembrane region" description="Helical" evidence="1">
    <location>
        <begin position="179"/>
        <end position="197"/>
    </location>
</feature>
<reference evidence="2 3" key="1">
    <citation type="submission" date="2019-10" db="EMBL/GenBank/DDBJ databases">
        <title>Taxonomy of Antarctic Massilia spp.: description of Massilia rubra sp. nov., Massilia aquatica sp. nov., Massilia mucilaginosa sp. nov., Massilia frigida sp. nov. isolated from streams, lakes and regoliths.</title>
        <authorList>
            <person name="Holochova P."/>
            <person name="Sedlacek I."/>
            <person name="Kralova S."/>
            <person name="Maslanova I."/>
            <person name="Busse H.-J."/>
            <person name="Stankova E."/>
            <person name="Vrbovska V."/>
            <person name="Kovarovic V."/>
            <person name="Bartak M."/>
            <person name="Svec P."/>
            <person name="Pantucek R."/>
        </authorList>
    </citation>
    <scope>NUCLEOTIDE SEQUENCE [LARGE SCALE GENOMIC DNA]</scope>
    <source>
        <strain evidence="2 3">CCM 8695</strain>
    </source>
</reference>
<sequence length="255" mass="26808">MRRRPAVSQREREIARLRGKLERDSYPRLQMLLLVTLTGAGGFLASFLLLLAGLQSMWLRYPASIAVAYLVFLLLLWVWLRMRGGDIGDGGLSDLLPSGRGSDVSYSGEGGSFDGGGASANFDAPGDGIMPDIGDSGADAALDAVGSAEELLIPLALLAAICAALGAALFMMFSLVSSAPLLIAELLVDGLLSASLYRRLRGLDRAHWIEPAIRRTGWAFLAAALTMAVAGAGLALYAPGAHTIGEVIASKRAPR</sequence>
<evidence type="ECO:0000313" key="2">
    <source>
        <dbReference type="EMBL" id="NHZ82998.1"/>
    </source>
</evidence>
<dbReference type="Proteomes" id="UP000621455">
    <property type="component" value="Unassembled WGS sequence"/>
</dbReference>
<feature type="transmembrane region" description="Helical" evidence="1">
    <location>
        <begin position="58"/>
        <end position="80"/>
    </location>
</feature>
<feature type="transmembrane region" description="Helical" evidence="1">
    <location>
        <begin position="151"/>
        <end position="173"/>
    </location>
</feature>
<keyword evidence="1" id="KW-0812">Transmembrane</keyword>
<proteinExistence type="predicted"/>
<accession>A0ABX0NCF5</accession>
<gene>
    <name evidence="2" type="ORF">F2P44_27520</name>
</gene>
<feature type="transmembrane region" description="Helical" evidence="1">
    <location>
        <begin position="218"/>
        <end position="238"/>
    </location>
</feature>
<keyword evidence="1" id="KW-0472">Membrane</keyword>
<keyword evidence="3" id="KW-1185">Reference proteome</keyword>
<evidence type="ECO:0000313" key="3">
    <source>
        <dbReference type="Proteomes" id="UP000621455"/>
    </source>
</evidence>
<evidence type="ECO:0000256" key="1">
    <source>
        <dbReference type="SAM" id="Phobius"/>
    </source>
</evidence>
<comment type="caution">
    <text evidence="2">The sequence shown here is derived from an EMBL/GenBank/DDBJ whole genome shotgun (WGS) entry which is preliminary data.</text>
</comment>